<evidence type="ECO:0000256" key="7">
    <source>
        <dbReference type="ARBA" id="ARBA00022927"/>
    </source>
</evidence>
<evidence type="ECO:0000313" key="14">
    <source>
        <dbReference type="Proteomes" id="UP001232973"/>
    </source>
</evidence>
<comment type="subcellular location">
    <subcellularLocation>
        <location evidence="12">Cell membrane</location>
        <topology evidence="12">Multi-pass membrane protein</topology>
    </subcellularLocation>
    <subcellularLocation>
        <location evidence="12">Bacterial flagellum basal body</location>
    </subcellularLocation>
</comment>
<comment type="similarity">
    <text evidence="1 12">Belongs to the FliP/MopC/SpaP family.</text>
</comment>
<gene>
    <name evidence="12" type="primary">fliP</name>
    <name evidence="13" type="ORF">J2S03_002412</name>
</gene>
<keyword evidence="13" id="KW-0969">Cilium</keyword>
<comment type="function">
    <text evidence="12">Plays a role in the flagellum-specific transport system.</text>
</comment>
<proteinExistence type="inferred from homology"/>
<name>A0ABT9XJT0_9BACL</name>
<evidence type="ECO:0000256" key="4">
    <source>
        <dbReference type="ARBA" id="ARBA00022475"/>
    </source>
</evidence>
<comment type="caution">
    <text evidence="13">The sequence shown here is derived from an EMBL/GenBank/DDBJ whole genome shotgun (WGS) entry which is preliminary data.</text>
</comment>
<keyword evidence="11 12" id="KW-1006">Bacterial flagellum protein export</keyword>
<keyword evidence="9 12" id="KW-0472">Membrane</keyword>
<keyword evidence="4 12" id="KW-1003">Cell membrane</keyword>
<keyword evidence="14" id="KW-1185">Reference proteome</keyword>
<dbReference type="NCBIfam" id="TIGR01103">
    <property type="entry name" value="fliP"/>
    <property type="match status" value="1"/>
</dbReference>
<dbReference type="PROSITE" id="PS01061">
    <property type="entry name" value="FLIP_2"/>
    <property type="match status" value="1"/>
</dbReference>
<dbReference type="InterPro" id="IPR005838">
    <property type="entry name" value="T3SS_IM_P"/>
</dbReference>
<dbReference type="PRINTS" id="PR00951">
    <property type="entry name" value="FLGBIOSNFLIP"/>
</dbReference>
<accession>A0ABT9XJT0</accession>
<evidence type="ECO:0000256" key="8">
    <source>
        <dbReference type="ARBA" id="ARBA00022989"/>
    </source>
</evidence>
<sequence>MNVDRRTRTSHIVRSWTLRAVRPACRGRAAVLAVLAGLLTSLVVCVCLTPHAAAATTSTSGQGLLPGLSLSVGDSNSPSSVAGTMQIILMLTVLSIAPAILILMTCFTRIVVVLSFVRSALSLQSSPPNQVLIGLALFITLFIMQPTLQTANTQAVQPYLKGQISQTVALQRAEAPFKVFMAKETRKQDLELFLQYRHVSAVPSDPTKIALSALVPAYTISELKTAFQIGFMIYLPFLVIDLVVATTLMSMGMMMLPPVMISLPFKVLLFVMADGWYLVVKSLLAGYT</sequence>
<keyword evidence="3 12" id="KW-0813">Transport</keyword>
<evidence type="ECO:0000256" key="9">
    <source>
        <dbReference type="ARBA" id="ARBA00023136"/>
    </source>
</evidence>
<feature type="transmembrane region" description="Helical" evidence="12">
    <location>
        <begin position="87"/>
        <end position="117"/>
    </location>
</feature>
<keyword evidence="7 12" id="KW-0653">Protein transport</keyword>
<dbReference type="PROSITE" id="PS01060">
    <property type="entry name" value="FLIP_1"/>
    <property type="match status" value="1"/>
</dbReference>
<evidence type="ECO:0000256" key="6">
    <source>
        <dbReference type="ARBA" id="ARBA00022795"/>
    </source>
</evidence>
<dbReference type="Pfam" id="PF00813">
    <property type="entry name" value="FliP"/>
    <property type="match status" value="1"/>
</dbReference>
<evidence type="ECO:0000256" key="2">
    <source>
        <dbReference type="ARBA" id="ARBA00021714"/>
    </source>
</evidence>
<protein>
    <recommendedName>
        <fullName evidence="2 12">Flagellar biosynthetic protein FliP</fullName>
    </recommendedName>
</protein>
<evidence type="ECO:0000256" key="5">
    <source>
        <dbReference type="ARBA" id="ARBA00022692"/>
    </source>
</evidence>
<keyword evidence="8 12" id="KW-1133">Transmembrane helix</keyword>
<comment type="caution">
    <text evidence="12">Lacks conserved residue(s) required for the propagation of feature annotation.</text>
</comment>
<evidence type="ECO:0000256" key="3">
    <source>
        <dbReference type="ARBA" id="ARBA00022448"/>
    </source>
</evidence>
<evidence type="ECO:0000256" key="12">
    <source>
        <dbReference type="RuleBase" id="RU362069"/>
    </source>
</evidence>
<organism evidence="13 14">
    <name type="scientific">Alicyclobacillus cycloheptanicus</name>
    <dbReference type="NCBI Taxonomy" id="1457"/>
    <lineage>
        <taxon>Bacteria</taxon>
        <taxon>Bacillati</taxon>
        <taxon>Bacillota</taxon>
        <taxon>Bacilli</taxon>
        <taxon>Bacillales</taxon>
        <taxon>Alicyclobacillaceae</taxon>
        <taxon>Alicyclobacillus</taxon>
    </lineage>
</organism>
<feature type="transmembrane region" description="Helical" evidence="12">
    <location>
        <begin position="267"/>
        <end position="287"/>
    </location>
</feature>
<feature type="transmembrane region" description="Helical" evidence="12">
    <location>
        <begin position="231"/>
        <end position="255"/>
    </location>
</feature>
<dbReference type="PANTHER" id="PTHR30587">
    <property type="entry name" value="FLAGELLAR BIOSYNTHETIC PROTEIN FLIP"/>
    <property type="match status" value="1"/>
</dbReference>
<keyword evidence="10" id="KW-0975">Bacterial flagellum</keyword>
<dbReference type="InterPro" id="IPR005837">
    <property type="entry name" value="FliP"/>
</dbReference>
<evidence type="ECO:0000256" key="1">
    <source>
        <dbReference type="ARBA" id="ARBA00006257"/>
    </source>
</evidence>
<dbReference type="Proteomes" id="UP001232973">
    <property type="component" value="Unassembled WGS sequence"/>
</dbReference>
<dbReference type="PANTHER" id="PTHR30587:SF0">
    <property type="entry name" value="FLAGELLAR BIOSYNTHETIC PROTEIN FLIP"/>
    <property type="match status" value="1"/>
</dbReference>
<dbReference type="NCBIfam" id="NF009438">
    <property type="entry name" value="PRK12797.1"/>
    <property type="match status" value="1"/>
</dbReference>
<keyword evidence="5 12" id="KW-0812">Transmembrane</keyword>
<keyword evidence="13" id="KW-0282">Flagellum</keyword>
<evidence type="ECO:0000313" key="13">
    <source>
        <dbReference type="EMBL" id="MDQ0190545.1"/>
    </source>
</evidence>
<evidence type="ECO:0000256" key="11">
    <source>
        <dbReference type="ARBA" id="ARBA00023225"/>
    </source>
</evidence>
<evidence type="ECO:0000256" key="10">
    <source>
        <dbReference type="ARBA" id="ARBA00023143"/>
    </source>
</evidence>
<keyword evidence="13" id="KW-0966">Cell projection</keyword>
<keyword evidence="6 12" id="KW-1005">Bacterial flagellum biogenesis</keyword>
<dbReference type="PRINTS" id="PR01302">
    <property type="entry name" value="TYPE3IMPPROT"/>
</dbReference>
<reference evidence="13 14" key="1">
    <citation type="submission" date="2023-07" db="EMBL/GenBank/DDBJ databases">
        <title>Genomic Encyclopedia of Type Strains, Phase IV (KMG-IV): sequencing the most valuable type-strain genomes for metagenomic binning, comparative biology and taxonomic classification.</title>
        <authorList>
            <person name="Goeker M."/>
        </authorList>
    </citation>
    <scope>NUCLEOTIDE SEQUENCE [LARGE SCALE GENOMIC DNA]</scope>
    <source>
        <strain evidence="13 14">DSM 4006</strain>
    </source>
</reference>
<dbReference type="EMBL" id="JAUSTP010000020">
    <property type="protein sequence ID" value="MDQ0190545.1"/>
    <property type="molecule type" value="Genomic_DNA"/>
</dbReference>